<dbReference type="GO" id="GO:0016042">
    <property type="term" value="P:lipid catabolic process"/>
    <property type="evidence" value="ECO:0007669"/>
    <property type="project" value="UniProtKB-KW"/>
</dbReference>
<dbReference type="PROSITE" id="PS51257">
    <property type="entry name" value="PROKAR_LIPOPROTEIN"/>
    <property type="match status" value="1"/>
</dbReference>
<proteinExistence type="predicted"/>
<dbReference type="SMART" id="SM00155">
    <property type="entry name" value="PLDc"/>
    <property type="match status" value="2"/>
</dbReference>
<evidence type="ECO:0000313" key="5">
    <source>
        <dbReference type="EMBL" id="KUG26290.1"/>
    </source>
</evidence>
<evidence type="ECO:0000256" key="1">
    <source>
        <dbReference type="ARBA" id="ARBA00022801"/>
    </source>
</evidence>
<dbReference type="PROSITE" id="PS50035">
    <property type="entry name" value="PLD"/>
    <property type="match status" value="2"/>
</dbReference>
<keyword evidence="2" id="KW-0442">Lipid degradation</keyword>
<accession>A0A0W8FZT0</accession>
<dbReference type="InterPro" id="IPR051406">
    <property type="entry name" value="PLD_domain"/>
</dbReference>
<organism evidence="5">
    <name type="scientific">hydrocarbon metagenome</name>
    <dbReference type="NCBI Taxonomy" id="938273"/>
    <lineage>
        <taxon>unclassified sequences</taxon>
        <taxon>metagenomes</taxon>
        <taxon>ecological metagenomes</taxon>
    </lineage>
</organism>
<keyword evidence="3" id="KW-0443">Lipid metabolism</keyword>
<dbReference type="PANTHER" id="PTHR43856">
    <property type="entry name" value="CARDIOLIPIN HYDROLASE"/>
    <property type="match status" value="1"/>
</dbReference>
<dbReference type="PANTHER" id="PTHR43856:SF1">
    <property type="entry name" value="MITOCHONDRIAL CARDIOLIPIN HYDROLASE"/>
    <property type="match status" value="1"/>
</dbReference>
<feature type="domain" description="PLD phosphodiesterase" evidence="4">
    <location>
        <begin position="422"/>
        <end position="449"/>
    </location>
</feature>
<dbReference type="Gene3D" id="3.30.870.10">
    <property type="entry name" value="Endonuclease Chain A"/>
    <property type="match status" value="2"/>
</dbReference>
<comment type="caution">
    <text evidence="5">The sequence shown here is derived from an EMBL/GenBank/DDBJ whole genome shotgun (WGS) entry which is preliminary data.</text>
</comment>
<dbReference type="GO" id="GO:0016891">
    <property type="term" value="F:RNA endonuclease activity producing 5'-phosphomonoesters, hydrolytic mechanism"/>
    <property type="evidence" value="ECO:0007669"/>
    <property type="project" value="TreeGrafter"/>
</dbReference>
<name>A0A0W8FZT0_9ZZZZ</name>
<feature type="domain" description="PLD phosphodiesterase" evidence="4">
    <location>
        <begin position="213"/>
        <end position="240"/>
    </location>
</feature>
<evidence type="ECO:0000259" key="4">
    <source>
        <dbReference type="PROSITE" id="PS50035"/>
    </source>
</evidence>
<dbReference type="InterPro" id="IPR025202">
    <property type="entry name" value="PLD-like_dom"/>
</dbReference>
<dbReference type="InterPro" id="IPR001736">
    <property type="entry name" value="PLipase_D/transphosphatidylase"/>
</dbReference>
<evidence type="ECO:0000256" key="3">
    <source>
        <dbReference type="ARBA" id="ARBA00023098"/>
    </source>
</evidence>
<dbReference type="Pfam" id="PF13091">
    <property type="entry name" value="PLDc_2"/>
    <property type="match status" value="2"/>
</dbReference>
<reference evidence="5" key="1">
    <citation type="journal article" date="2015" name="Proc. Natl. Acad. Sci. U.S.A.">
        <title>Networks of energetic and metabolic interactions define dynamics in microbial communities.</title>
        <authorList>
            <person name="Embree M."/>
            <person name="Liu J.K."/>
            <person name="Al-Bassam M.M."/>
            <person name="Zengler K."/>
        </authorList>
    </citation>
    <scope>NUCLEOTIDE SEQUENCE</scope>
</reference>
<protein>
    <recommendedName>
        <fullName evidence="4">PLD phosphodiesterase domain-containing protein</fullName>
    </recommendedName>
</protein>
<keyword evidence="1" id="KW-0378">Hydrolase</keyword>
<dbReference type="AlphaFoldDB" id="A0A0W8FZT0"/>
<sequence length="476" mass="55721">MKPSYKNFIVFLLSIIFFSSCSKEIVKQQQDFPSEINVYFNKDADTSYAFPNNKANFNVNFEDMLIHRINNASSTIDMMAYEINLPRLINSLITRASEGIQIRFIIDAKSYEEEFDDDTSRVERYTLMRLYLEQMNRGIDNIPHTDDDIAILSDSPILAVTDSTLRKKYNLPAIPKEYKEVNIKIGNKETRGHLLVDAELKDPRSCSNCYYSPGYQMHNKFAIIDTQWVFTGSWNFTVTGLYGSEAEMERGELNGNQNHIIEIRNRDLASIYLNEFEEMWGGNKFQPDPRSAKFNTRKKDNTQHLLYIDGRKIEVYFAPSDNVLEKIVNVVEREADRSVYFTIFAFSYQPLVDVLKVKWEGNIEDLVGERTDFDIKGIFDASFWNQWWSASINMSGRTPSRTSLLHPMRRWKHSAPVYRDRERRKLHAKTMIIDEEIVIVGSANWSENADKKNDENTLIIYDRMIANQFMQEFRRR</sequence>
<dbReference type="SUPFAM" id="SSF56024">
    <property type="entry name" value="Phospholipase D/nuclease"/>
    <property type="match status" value="2"/>
</dbReference>
<gene>
    <name evidence="5" type="ORF">ASZ90_003879</name>
</gene>
<evidence type="ECO:0000256" key="2">
    <source>
        <dbReference type="ARBA" id="ARBA00022963"/>
    </source>
</evidence>
<dbReference type="EMBL" id="LNQE01000492">
    <property type="protein sequence ID" value="KUG26290.1"/>
    <property type="molecule type" value="Genomic_DNA"/>
</dbReference>